<dbReference type="GO" id="GO:0006351">
    <property type="term" value="P:DNA-templated transcription"/>
    <property type="evidence" value="ECO:0007669"/>
    <property type="project" value="InterPro"/>
</dbReference>
<evidence type="ECO:0000259" key="9">
    <source>
        <dbReference type="PROSITE" id="PS51319"/>
    </source>
</evidence>
<dbReference type="GO" id="GO:0003676">
    <property type="term" value="F:nucleic acid binding"/>
    <property type="evidence" value="ECO:0007669"/>
    <property type="project" value="InterPro"/>
</dbReference>
<keyword evidence="3" id="KW-0862">Zinc</keyword>
<keyword evidence="4 6" id="KW-0539">Nucleus</keyword>
<dbReference type="SMART" id="SM00510">
    <property type="entry name" value="TFS2M"/>
    <property type="match status" value="1"/>
</dbReference>
<sequence length="333" mass="38187">MESIKIKHQQTDNMEKVRLERITDDELLDLKKALEKKKDSEDFYGILSVLKVLTHKQITLEHLQNTKIGKTISSLTKIEVKGKDSDNEAQNIRQQAESLIERWRKVSKMEKNKKIEQKPESKPEPKPAQAQGIVTDSNHSSAGNGSARQGLFIPLGLKIHTGTGYRDAMIKKFIELMQVPPDEDNYNEDQLDCAAHLGNNIEKELFNKFPNIKEYQDKARSLVFNLKDSRNPELRVSLMQGILNPTQLVTMDPKEMASSQLKEQRDKIIKDNLNSRRTDWHLENAAAKGNVGFFTCRKCKSKNTTYFQMQTRGADEPMTNFVTCLDCKNQFKC</sequence>
<dbReference type="OMA" id="SPLEWEN"/>
<evidence type="ECO:0000256" key="7">
    <source>
        <dbReference type="SAM" id="MobiDB-lite"/>
    </source>
</evidence>
<dbReference type="SUPFAM" id="SSF46942">
    <property type="entry name" value="Elongation factor TFIIS domain 2"/>
    <property type="match status" value="1"/>
</dbReference>
<keyword evidence="1" id="KW-0479">Metal-binding</keyword>
<evidence type="ECO:0000256" key="4">
    <source>
        <dbReference type="ARBA" id="ARBA00023242"/>
    </source>
</evidence>
<dbReference type="PROSITE" id="PS51319">
    <property type="entry name" value="TFIIS_N"/>
    <property type="match status" value="1"/>
</dbReference>
<dbReference type="PANTHER" id="PTHR11477">
    <property type="entry name" value="TRANSCRIPTION FACTOR S-II ZINC FINGER DOMAIN-CONTAINING PROTEIN"/>
    <property type="match status" value="1"/>
</dbReference>
<dbReference type="InterPro" id="IPR001222">
    <property type="entry name" value="Znf_TFIIS"/>
</dbReference>
<dbReference type="InterPro" id="IPR035100">
    <property type="entry name" value="TF_IIS-typ"/>
</dbReference>
<evidence type="ECO:0000313" key="12">
    <source>
        <dbReference type="Proteomes" id="UP000039865"/>
    </source>
</evidence>
<dbReference type="PANTHER" id="PTHR11477:SF0">
    <property type="entry name" value="IP08861P-RELATED"/>
    <property type="match status" value="1"/>
</dbReference>
<dbReference type="GO" id="GO:0008270">
    <property type="term" value="F:zinc ion binding"/>
    <property type="evidence" value="ECO:0007669"/>
    <property type="project" value="UniProtKB-KW"/>
</dbReference>
<dbReference type="InParanoid" id="A0A078A3R4"/>
<dbReference type="GO" id="GO:0003746">
    <property type="term" value="F:translation elongation factor activity"/>
    <property type="evidence" value="ECO:0007669"/>
    <property type="project" value="UniProtKB-KW"/>
</dbReference>
<evidence type="ECO:0000256" key="3">
    <source>
        <dbReference type="ARBA" id="ARBA00022833"/>
    </source>
</evidence>
<keyword evidence="11" id="KW-0251">Elongation factor</keyword>
<protein>
    <submittedName>
        <fullName evidence="11">Transcription elongation factor a 1</fullName>
    </submittedName>
</protein>
<evidence type="ECO:0000259" key="8">
    <source>
        <dbReference type="PROSITE" id="PS51133"/>
    </source>
</evidence>
<feature type="compositionally biased region" description="Basic and acidic residues" evidence="7">
    <location>
        <begin position="108"/>
        <end position="125"/>
    </location>
</feature>
<dbReference type="Pfam" id="PF07500">
    <property type="entry name" value="TFIIS_M"/>
    <property type="match status" value="1"/>
</dbReference>
<dbReference type="OrthoDB" id="44867at2759"/>
<evidence type="ECO:0000256" key="1">
    <source>
        <dbReference type="ARBA" id="ARBA00022723"/>
    </source>
</evidence>
<dbReference type="SUPFAM" id="SSF57783">
    <property type="entry name" value="Zinc beta-ribbon"/>
    <property type="match status" value="1"/>
</dbReference>
<evidence type="ECO:0000256" key="5">
    <source>
        <dbReference type="PROSITE-ProRule" id="PRU00472"/>
    </source>
</evidence>
<evidence type="ECO:0000259" key="10">
    <source>
        <dbReference type="PROSITE" id="PS51321"/>
    </source>
</evidence>
<gene>
    <name evidence="11" type="primary">Contig10180.g10873</name>
    <name evidence="11" type="ORF">STYLEM_5468</name>
</gene>
<dbReference type="Gene3D" id="2.20.25.10">
    <property type="match status" value="1"/>
</dbReference>
<dbReference type="PROSITE" id="PS51321">
    <property type="entry name" value="TFIIS_CENTRAL"/>
    <property type="match status" value="1"/>
</dbReference>
<evidence type="ECO:0000256" key="6">
    <source>
        <dbReference type="PROSITE-ProRule" id="PRU00649"/>
    </source>
</evidence>
<dbReference type="CDD" id="cd13749">
    <property type="entry name" value="Zn-ribbon_TFIIS"/>
    <property type="match status" value="1"/>
</dbReference>
<reference evidence="11 12" key="1">
    <citation type="submission" date="2014-06" db="EMBL/GenBank/DDBJ databases">
        <authorList>
            <person name="Swart Estienne"/>
        </authorList>
    </citation>
    <scope>NUCLEOTIDE SEQUENCE [LARGE SCALE GENOMIC DNA]</scope>
    <source>
        <strain evidence="11 12">130c</strain>
    </source>
</reference>
<feature type="domain" description="TFIIS central" evidence="10">
    <location>
        <begin position="165"/>
        <end position="284"/>
    </location>
</feature>
<dbReference type="Proteomes" id="UP000039865">
    <property type="component" value="Unassembled WGS sequence"/>
</dbReference>
<dbReference type="Gene3D" id="1.10.472.30">
    <property type="entry name" value="Transcription elongation factor S-II, central domain"/>
    <property type="match status" value="1"/>
</dbReference>
<dbReference type="SMART" id="SM00440">
    <property type="entry name" value="ZnF_C2C2"/>
    <property type="match status" value="1"/>
</dbReference>
<dbReference type="EMBL" id="CCKQ01005304">
    <property type="protein sequence ID" value="CDW76467.1"/>
    <property type="molecule type" value="Genomic_DNA"/>
</dbReference>
<dbReference type="PIRSF" id="PIRSF006704">
    <property type="entry name" value="TF_IIS"/>
    <property type="match status" value="1"/>
</dbReference>
<dbReference type="Gene3D" id="1.20.930.10">
    <property type="entry name" value="Conserved domain common to transcription factors TFIIS, elongin A, CRSP70"/>
    <property type="match status" value="1"/>
</dbReference>
<evidence type="ECO:0000256" key="2">
    <source>
        <dbReference type="ARBA" id="ARBA00022771"/>
    </source>
</evidence>
<dbReference type="PROSITE" id="PS51133">
    <property type="entry name" value="ZF_TFIIS_2"/>
    <property type="match status" value="1"/>
</dbReference>
<proteinExistence type="predicted"/>
<dbReference type="InterPro" id="IPR036575">
    <property type="entry name" value="TFIIS_cen_dom_sf"/>
</dbReference>
<evidence type="ECO:0000313" key="11">
    <source>
        <dbReference type="EMBL" id="CDW76467.1"/>
    </source>
</evidence>
<dbReference type="InterPro" id="IPR035441">
    <property type="entry name" value="TFIIS/LEDGF_dom_sf"/>
</dbReference>
<feature type="compositionally biased region" description="Polar residues" evidence="7">
    <location>
        <begin position="132"/>
        <end position="145"/>
    </location>
</feature>
<name>A0A078A3R4_STYLE</name>
<feature type="domain" description="TFIIS-type" evidence="8">
    <location>
        <begin position="292"/>
        <end position="332"/>
    </location>
</feature>
<feature type="region of interest" description="Disordered" evidence="7">
    <location>
        <begin position="108"/>
        <end position="145"/>
    </location>
</feature>
<dbReference type="Pfam" id="PF01096">
    <property type="entry name" value="Zn_ribbon_TFIIS"/>
    <property type="match status" value="1"/>
</dbReference>
<dbReference type="SUPFAM" id="SSF47676">
    <property type="entry name" value="Conserved domain common to transcription factors TFIIS, elongin A, CRSP70"/>
    <property type="match status" value="1"/>
</dbReference>
<keyword evidence="2 5" id="KW-0863">Zinc-finger</keyword>
<comment type="subcellular location">
    <subcellularLocation>
        <location evidence="6">Nucleus</location>
    </subcellularLocation>
</comment>
<dbReference type="GO" id="GO:0005634">
    <property type="term" value="C:nucleus"/>
    <property type="evidence" value="ECO:0007669"/>
    <property type="project" value="UniProtKB-SubCell"/>
</dbReference>
<organism evidence="11 12">
    <name type="scientific">Stylonychia lemnae</name>
    <name type="common">Ciliate</name>
    <dbReference type="NCBI Taxonomy" id="5949"/>
    <lineage>
        <taxon>Eukaryota</taxon>
        <taxon>Sar</taxon>
        <taxon>Alveolata</taxon>
        <taxon>Ciliophora</taxon>
        <taxon>Intramacronucleata</taxon>
        <taxon>Spirotrichea</taxon>
        <taxon>Stichotrichia</taxon>
        <taxon>Sporadotrichida</taxon>
        <taxon>Oxytrichidae</taxon>
        <taxon>Stylonychinae</taxon>
        <taxon>Stylonychia</taxon>
    </lineage>
</organism>
<keyword evidence="12" id="KW-1185">Reference proteome</keyword>
<dbReference type="InterPro" id="IPR017923">
    <property type="entry name" value="TFIIS_N"/>
</dbReference>
<dbReference type="Pfam" id="PF08711">
    <property type="entry name" value="Med26"/>
    <property type="match status" value="1"/>
</dbReference>
<accession>A0A078A3R4</accession>
<dbReference type="AlphaFoldDB" id="A0A078A3R4"/>
<keyword evidence="11" id="KW-0648">Protein biosynthesis</keyword>
<dbReference type="InterPro" id="IPR003618">
    <property type="entry name" value="TFIIS_cen_dom"/>
</dbReference>
<feature type="domain" description="TFIIS N-terminal" evidence="9">
    <location>
        <begin position="25"/>
        <end position="110"/>
    </location>
</feature>